<evidence type="ECO:0000256" key="3">
    <source>
        <dbReference type="ARBA" id="ARBA00022692"/>
    </source>
</evidence>
<dbReference type="Pfam" id="PF03567">
    <property type="entry name" value="Sulfotransfer_2"/>
    <property type="match status" value="1"/>
</dbReference>
<dbReference type="InterPro" id="IPR005331">
    <property type="entry name" value="Sulfotransferase"/>
</dbReference>
<evidence type="ECO:0000256" key="2">
    <source>
        <dbReference type="ARBA" id="ARBA00022679"/>
    </source>
</evidence>
<evidence type="ECO:0000313" key="7">
    <source>
        <dbReference type="EMBL" id="KKN36897.1"/>
    </source>
</evidence>
<name>A0A0F9QIR1_9ZZZZ</name>
<dbReference type="AlphaFoldDB" id="A0A0F9QIR1"/>
<keyword evidence="2" id="KW-0808">Transferase</keyword>
<evidence type="ECO:0000256" key="5">
    <source>
        <dbReference type="ARBA" id="ARBA00023136"/>
    </source>
</evidence>
<keyword evidence="3" id="KW-0812">Transmembrane</keyword>
<dbReference type="InterPro" id="IPR010635">
    <property type="entry name" value="Heparan_SO4-6-sulfoTrfase"/>
</dbReference>
<keyword evidence="5" id="KW-0472">Membrane</keyword>
<proteinExistence type="predicted"/>
<protein>
    <recommendedName>
        <fullName evidence="8">Sulfotransferase domain-containing protein</fullName>
    </recommendedName>
</protein>
<dbReference type="GO" id="GO:0017095">
    <property type="term" value="F:heparan sulfate 6-sulfotransferase activity"/>
    <property type="evidence" value="ECO:0007669"/>
    <property type="project" value="TreeGrafter"/>
</dbReference>
<keyword evidence="4" id="KW-1133">Transmembrane helix</keyword>
<dbReference type="EMBL" id="LAZR01001935">
    <property type="protein sequence ID" value="KKN36897.1"/>
    <property type="molecule type" value="Genomic_DNA"/>
</dbReference>
<keyword evidence="6" id="KW-0325">Glycoprotein</keyword>
<reference evidence="7" key="1">
    <citation type="journal article" date="2015" name="Nature">
        <title>Complex archaea that bridge the gap between prokaryotes and eukaryotes.</title>
        <authorList>
            <person name="Spang A."/>
            <person name="Saw J.H."/>
            <person name="Jorgensen S.L."/>
            <person name="Zaremba-Niedzwiedzka K."/>
            <person name="Martijn J."/>
            <person name="Lind A.E."/>
            <person name="van Eijk R."/>
            <person name="Schleper C."/>
            <person name="Guy L."/>
            <person name="Ettema T.J."/>
        </authorList>
    </citation>
    <scope>NUCLEOTIDE SEQUENCE</scope>
</reference>
<dbReference type="PANTHER" id="PTHR12812">
    <property type="entry name" value="HEPARAN SULFATE 6-O-SULFOTRANSFERASE 3"/>
    <property type="match status" value="1"/>
</dbReference>
<accession>A0A0F9QIR1</accession>
<evidence type="ECO:0000256" key="1">
    <source>
        <dbReference type="ARBA" id="ARBA00004167"/>
    </source>
</evidence>
<dbReference type="PANTHER" id="PTHR12812:SF0">
    <property type="entry name" value="HEPARAN-SULFATE 6-O-SULFOTRANSFERASE"/>
    <property type="match status" value="1"/>
</dbReference>
<dbReference type="InterPro" id="IPR027417">
    <property type="entry name" value="P-loop_NTPase"/>
</dbReference>
<evidence type="ECO:0000256" key="6">
    <source>
        <dbReference type="ARBA" id="ARBA00023180"/>
    </source>
</evidence>
<sequence>MIIFLHIPKTAGRYFIKHVHQLSGLLQLPGYPTQCTLKTKIKEKSPQIIGGHYPFEIQNVIEANCFIYISFFRHPVDRWLSWFYHCNIERKSWIRRTINKYNRNEKKVLRACYKKLMAHNVMTRQIGGENLRNISHLHRGGELINAYAPKSCIGGHLYSDSEMEEILERAKNNIRQYYHYIGFQSTVDEDIDHICEKFKWDRNGSSSQIKGIVKKIYFDRKDKDTIKRVQKMNEYDLKLYEFAKDIKDKINARPLPNNYLS</sequence>
<dbReference type="GO" id="GO:0016020">
    <property type="term" value="C:membrane"/>
    <property type="evidence" value="ECO:0007669"/>
    <property type="project" value="UniProtKB-SubCell"/>
</dbReference>
<comment type="subcellular location">
    <subcellularLocation>
        <location evidence="1">Membrane</location>
        <topology evidence="1">Single-pass membrane protein</topology>
    </subcellularLocation>
</comment>
<comment type="caution">
    <text evidence="7">The sequence shown here is derived from an EMBL/GenBank/DDBJ whole genome shotgun (WGS) entry which is preliminary data.</text>
</comment>
<dbReference type="Gene3D" id="3.40.50.300">
    <property type="entry name" value="P-loop containing nucleotide triphosphate hydrolases"/>
    <property type="match status" value="1"/>
</dbReference>
<evidence type="ECO:0008006" key="8">
    <source>
        <dbReference type="Google" id="ProtNLM"/>
    </source>
</evidence>
<gene>
    <name evidence="7" type="ORF">LCGC14_0769070</name>
</gene>
<evidence type="ECO:0000256" key="4">
    <source>
        <dbReference type="ARBA" id="ARBA00022989"/>
    </source>
</evidence>
<organism evidence="7">
    <name type="scientific">marine sediment metagenome</name>
    <dbReference type="NCBI Taxonomy" id="412755"/>
    <lineage>
        <taxon>unclassified sequences</taxon>
        <taxon>metagenomes</taxon>
        <taxon>ecological metagenomes</taxon>
    </lineage>
</organism>